<dbReference type="PANTHER" id="PTHR48108">
    <property type="entry name" value="CBS DOMAIN-CONTAINING PROTEIN CBSX2, CHLOROPLASTIC"/>
    <property type="match status" value="1"/>
</dbReference>
<dbReference type="SUPFAM" id="SSF54631">
    <property type="entry name" value="CBS-domain pair"/>
    <property type="match status" value="1"/>
</dbReference>
<evidence type="ECO:0000256" key="1">
    <source>
        <dbReference type="ARBA" id="ARBA00022737"/>
    </source>
</evidence>
<accession>A0A2W4UIL6</accession>
<dbReference type="InterPro" id="IPR000644">
    <property type="entry name" value="CBS_dom"/>
</dbReference>
<evidence type="ECO:0000313" key="4">
    <source>
        <dbReference type="EMBL" id="PZO18980.1"/>
    </source>
</evidence>
<dbReference type="Pfam" id="PF14088">
    <property type="entry name" value="DUF4268"/>
    <property type="match status" value="1"/>
</dbReference>
<evidence type="ECO:0000313" key="5">
    <source>
        <dbReference type="Proteomes" id="UP000249354"/>
    </source>
</evidence>
<dbReference type="SMART" id="SM00116">
    <property type="entry name" value="CBS"/>
    <property type="match status" value="2"/>
</dbReference>
<dbReference type="InterPro" id="IPR046342">
    <property type="entry name" value="CBS_dom_sf"/>
</dbReference>
<dbReference type="InterPro" id="IPR025364">
    <property type="entry name" value="DUF4268"/>
</dbReference>
<gene>
    <name evidence="4" type="ORF">DCF25_09050</name>
</gene>
<protein>
    <submittedName>
        <fullName evidence="4">DUF4268 domain-containing protein</fullName>
    </submittedName>
</protein>
<keyword evidence="2" id="KW-0129">CBS domain</keyword>
<dbReference type="Pfam" id="PF00571">
    <property type="entry name" value="CBS"/>
    <property type="match status" value="2"/>
</dbReference>
<organism evidence="4 5">
    <name type="scientific">Leptolyngbya foveolarum</name>
    <dbReference type="NCBI Taxonomy" id="47253"/>
    <lineage>
        <taxon>Bacteria</taxon>
        <taxon>Bacillati</taxon>
        <taxon>Cyanobacteriota</taxon>
        <taxon>Cyanophyceae</taxon>
        <taxon>Leptolyngbyales</taxon>
        <taxon>Leptolyngbyaceae</taxon>
        <taxon>Leptolyngbya group</taxon>
        <taxon>Leptolyngbya</taxon>
    </lineage>
</organism>
<dbReference type="Proteomes" id="UP000249354">
    <property type="component" value="Unassembled WGS sequence"/>
</dbReference>
<proteinExistence type="predicted"/>
<dbReference type="Pfam" id="PF24698">
    <property type="entry name" value="DUF7662"/>
    <property type="match status" value="1"/>
</dbReference>
<dbReference type="AlphaFoldDB" id="A0A2W4UIL6"/>
<dbReference type="EMBL" id="QBMC01000048">
    <property type="protein sequence ID" value="PZO18980.1"/>
    <property type="molecule type" value="Genomic_DNA"/>
</dbReference>
<evidence type="ECO:0000256" key="2">
    <source>
        <dbReference type="PROSITE-ProRule" id="PRU00703"/>
    </source>
</evidence>
<evidence type="ECO:0000259" key="3">
    <source>
        <dbReference type="PROSITE" id="PS51371"/>
    </source>
</evidence>
<sequence>MSLTVEQLILENQKLVTVVENESVQCALSLMIEHDFSQLPVTDSGQKVKGMVTSDSILRAVNHLKIIPEKINVSHATTKVKLYRKEDDLSDLLKGLQDMSAAPIVDKDGRLTNIVTSYDTAEYYRKRAEDIMLAEDIEVTLRDLIESSHKNEQGEVDEASLKQSIRSIMPSGREHKNKFKSALLRYIAKTNDGKNIQPDHPKIDEVFTQYLDQPTTPKEFSELTLGDFIQIFKNLWKQHSADFKNLEWDSMHYLLDDVRKTRNDIAHFREVTPEQREKLKFCAEFLDRHRPDTAIESASKPLNTTVIDNIVASDNVPTIYHLEEELEANDSRYAPLAIWLQAQEEDTVTCTFKEVEGIIQDELPPSARQHRNWWANDTVSHVQSAQWLEVGWRVSSVNMSTERVVFSIMGDRRKAYLDFFNQLRVKLQAIEGLTVTPQGHLQGRSYLTFAITLKGDESIKPPPICFSFARRSRLRIEIYISGIEQSQTKQLFEQLYKQKTEIEAEFGEALSWEKLDHRYSSRIAYYRPDSSITDDAEKLAEIQQWAVETLPKFYSALSDRFIAAQKAVSGEG</sequence>
<dbReference type="PROSITE" id="PS51371">
    <property type="entry name" value="CBS"/>
    <property type="match status" value="1"/>
</dbReference>
<dbReference type="Gene3D" id="3.10.580.10">
    <property type="entry name" value="CBS-domain"/>
    <property type="match status" value="1"/>
</dbReference>
<reference evidence="5" key="1">
    <citation type="submission" date="2018-04" db="EMBL/GenBank/DDBJ databases">
        <authorList>
            <person name="Cornet L."/>
        </authorList>
    </citation>
    <scope>NUCLEOTIDE SEQUENCE [LARGE SCALE GENOMIC DNA]</scope>
</reference>
<comment type="caution">
    <text evidence="4">The sequence shown here is derived from an EMBL/GenBank/DDBJ whole genome shotgun (WGS) entry which is preliminary data.</text>
</comment>
<keyword evidence="1" id="KW-0677">Repeat</keyword>
<dbReference type="PANTHER" id="PTHR48108:SF26">
    <property type="entry name" value="CBS DOMAIN-CONTAINING PROTEIN DDB_G0289609"/>
    <property type="match status" value="1"/>
</dbReference>
<feature type="domain" description="CBS" evidence="3">
    <location>
        <begin position="11"/>
        <end position="69"/>
    </location>
</feature>
<dbReference type="InterPro" id="IPR051462">
    <property type="entry name" value="CBS_domain-containing"/>
</dbReference>
<name>A0A2W4UIL6_9CYAN</name>
<dbReference type="InterPro" id="IPR056079">
    <property type="entry name" value="DUF7662"/>
</dbReference>
<dbReference type="CDD" id="cd02205">
    <property type="entry name" value="CBS_pair_SF"/>
    <property type="match status" value="1"/>
</dbReference>
<reference evidence="4 5" key="2">
    <citation type="submission" date="2018-06" db="EMBL/GenBank/DDBJ databases">
        <title>Metagenomic assembly of (sub)arctic Cyanobacteria and their associated microbiome from non-axenic cultures.</title>
        <authorList>
            <person name="Baurain D."/>
        </authorList>
    </citation>
    <scope>NUCLEOTIDE SEQUENCE [LARGE SCALE GENOMIC DNA]</scope>
    <source>
        <strain evidence="4">ULC129bin1</strain>
    </source>
</reference>